<evidence type="ECO:0000259" key="3">
    <source>
        <dbReference type="Pfam" id="PF14541"/>
    </source>
</evidence>
<feature type="domain" description="Xylanase inhibitor C-terminal" evidence="3">
    <location>
        <begin position="110"/>
        <end position="153"/>
    </location>
</feature>
<organism evidence="4 5">
    <name type="scientific">Elaeis guineensis var. tenera</name>
    <name type="common">Oil palm</name>
    <dbReference type="NCBI Taxonomy" id="51953"/>
    <lineage>
        <taxon>Eukaryota</taxon>
        <taxon>Viridiplantae</taxon>
        <taxon>Streptophyta</taxon>
        <taxon>Embryophyta</taxon>
        <taxon>Tracheophyta</taxon>
        <taxon>Spermatophyta</taxon>
        <taxon>Magnoliopsida</taxon>
        <taxon>Liliopsida</taxon>
        <taxon>Arecaceae</taxon>
        <taxon>Arecoideae</taxon>
        <taxon>Cocoseae</taxon>
        <taxon>Elaeidinae</taxon>
        <taxon>Elaeis</taxon>
    </lineage>
</organism>
<evidence type="ECO:0000313" key="5">
    <source>
        <dbReference type="RefSeq" id="XP_010938551.1"/>
    </source>
</evidence>
<accession>A0A6I9S7S5</accession>
<dbReference type="InterPro" id="IPR021109">
    <property type="entry name" value="Peptidase_aspartic_dom_sf"/>
</dbReference>
<sequence>MTCHYQVVYGGGFSSREFTAKTLTIGDAPPIENVAMGCGFDNEGTFITVGGLLTLDMGMLSFPSHSFTYCLIDRCMPGTSIIDFGPPTTQPEASTITTKLLHSKKVRTFYYLELTGFNVGGMKLPIPPSVLAMDTDGSKGIILDLGTMVSQLNKCTSL</sequence>
<dbReference type="GeneID" id="105057597"/>
<gene>
    <name evidence="5" type="primary">LOC105057597</name>
</gene>
<reference evidence="5" key="1">
    <citation type="submission" date="2025-08" db="UniProtKB">
        <authorList>
            <consortium name="RefSeq"/>
        </authorList>
    </citation>
    <scope>IDENTIFICATION</scope>
</reference>
<dbReference type="InParanoid" id="A0A6I9S7S5"/>
<dbReference type="PANTHER" id="PTHR47967">
    <property type="entry name" value="OS07G0603500 PROTEIN-RELATED"/>
    <property type="match status" value="1"/>
</dbReference>
<dbReference type="AlphaFoldDB" id="A0A6I9S7S5"/>
<dbReference type="OrthoDB" id="2747330at2759"/>
<keyword evidence="4" id="KW-1185">Reference proteome</keyword>
<evidence type="ECO:0000256" key="1">
    <source>
        <dbReference type="ARBA" id="ARBA00022670"/>
    </source>
</evidence>
<protein>
    <submittedName>
        <fullName evidence="5">Protein ASPARTIC PROTEASE IN GUARD CELL 1-like</fullName>
    </submittedName>
</protein>
<dbReference type="GO" id="GO:0008233">
    <property type="term" value="F:peptidase activity"/>
    <property type="evidence" value="ECO:0007669"/>
    <property type="project" value="UniProtKB-KW"/>
</dbReference>
<name>A0A6I9S7S5_ELAGV</name>
<evidence type="ECO:0000313" key="4">
    <source>
        <dbReference type="Proteomes" id="UP000504607"/>
    </source>
</evidence>
<dbReference type="Proteomes" id="UP000504607">
    <property type="component" value="Chromosome 1"/>
</dbReference>
<keyword evidence="1" id="KW-0645">Protease</keyword>
<dbReference type="Pfam" id="PF14541">
    <property type="entry name" value="TAXi_C"/>
    <property type="match status" value="1"/>
</dbReference>
<dbReference type="SUPFAM" id="SSF50630">
    <property type="entry name" value="Acid proteases"/>
    <property type="match status" value="1"/>
</dbReference>
<proteinExistence type="predicted"/>
<dbReference type="Gene3D" id="2.40.70.10">
    <property type="entry name" value="Acid Proteases"/>
    <property type="match status" value="2"/>
</dbReference>
<dbReference type="KEGG" id="egu:105057597"/>
<dbReference type="GO" id="GO:0006508">
    <property type="term" value="P:proteolysis"/>
    <property type="evidence" value="ECO:0007669"/>
    <property type="project" value="UniProtKB-KW"/>
</dbReference>
<dbReference type="PANTHER" id="PTHR47967:SF60">
    <property type="entry name" value="PROTEIN ASPARTIC PROTEASE IN GUARD CELL 1-LIKE"/>
    <property type="match status" value="1"/>
</dbReference>
<keyword evidence="2" id="KW-0378">Hydrolase</keyword>
<dbReference type="RefSeq" id="XP_010938551.1">
    <property type="nucleotide sequence ID" value="XM_010940249.1"/>
</dbReference>
<dbReference type="InterPro" id="IPR051708">
    <property type="entry name" value="Plant_Aspart_Prot_A1"/>
</dbReference>
<evidence type="ECO:0000256" key="2">
    <source>
        <dbReference type="ARBA" id="ARBA00022801"/>
    </source>
</evidence>
<dbReference type="InterPro" id="IPR032799">
    <property type="entry name" value="TAXi_C"/>
</dbReference>